<keyword evidence="1" id="KW-0472">Membrane</keyword>
<dbReference type="EMBL" id="AP023356">
    <property type="protein sequence ID" value="BCJ47619.1"/>
    <property type="molecule type" value="Genomic_DNA"/>
</dbReference>
<organism evidence="2 3">
    <name type="scientific">Actinoplanes ianthinogenes</name>
    <dbReference type="NCBI Taxonomy" id="122358"/>
    <lineage>
        <taxon>Bacteria</taxon>
        <taxon>Bacillati</taxon>
        <taxon>Actinomycetota</taxon>
        <taxon>Actinomycetes</taxon>
        <taxon>Micromonosporales</taxon>
        <taxon>Micromonosporaceae</taxon>
        <taxon>Actinoplanes</taxon>
    </lineage>
</organism>
<reference evidence="2 3" key="1">
    <citation type="submission" date="2020-08" db="EMBL/GenBank/DDBJ databases">
        <title>Whole genome shotgun sequence of Actinoplanes ianthinogenes NBRC 13996.</title>
        <authorList>
            <person name="Komaki H."/>
            <person name="Tamura T."/>
        </authorList>
    </citation>
    <scope>NUCLEOTIDE SEQUENCE [LARGE SCALE GENOMIC DNA]</scope>
    <source>
        <strain evidence="2 3">NBRC 13996</strain>
    </source>
</reference>
<feature type="transmembrane region" description="Helical" evidence="1">
    <location>
        <begin position="128"/>
        <end position="147"/>
    </location>
</feature>
<keyword evidence="1" id="KW-0812">Transmembrane</keyword>
<feature type="transmembrane region" description="Helical" evidence="1">
    <location>
        <begin position="159"/>
        <end position="180"/>
    </location>
</feature>
<dbReference type="Proteomes" id="UP000676967">
    <property type="component" value="Chromosome"/>
</dbReference>
<feature type="transmembrane region" description="Helical" evidence="1">
    <location>
        <begin position="192"/>
        <end position="212"/>
    </location>
</feature>
<evidence type="ECO:0000313" key="3">
    <source>
        <dbReference type="Proteomes" id="UP000676967"/>
    </source>
</evidence>
<evidence type="ECO:0000313" key="2">
    <source>
        <dbReference type="EMBL" id="BCJ47619.1"/>
    </source>
</evidence>
<gene>
    <name evidence="2" type="ORF">Aiant_82760</name>
</gene>
<keyword evidence="3" id="KW-1185">Reference proteome</keyword>
<evidence type="ECO:0008006" key="4">
    <source>
        <dbReference type="Google" id="ProtNLM"/>
    </source>
</evidence>
<feature type="transmembrane region" description="Helical" evidence="1">
    <location>
        <begin position="61"/>
        <end position="79"/>
    </location>
</feature>
<feature type="transmembrane region" description="Helical" evidence="1">
    <location>
        <begin position="91"/>
        <end position="116"/>
    </location>
</feature>
<name>A0ABM7M7I2_9ACTN</name>
<evidence type="ECO:0000256" key="1">
    <source>
        <dbReference type="SAM" id="Phobius"/>
    </source>
</evidence>
<protein>
    <recommendedName>
        <fullName evidence="4">Integral membrane protein</fullName>
    </recommendedName>
</protein>
<feature type="transmembrane region" description="Helical" evidence="1">
    <location>
        <begin position="224"/>
        <end position="247"/>
    </location>
</feature>
<accession>A0ABM7M7I2</accession>
<proteinExistence type="predicted"/>
<sequence>MDSLLIRALVACYPAGWRDRYGEEYAQLLADLRVHRRPALILNSLLGSVRAHGGEASMTKLIWAAGLFTVAGIGFAKLAEDDADAGHGMDILLVTAAAVASTAVLTAVLPDAVALLRARDARARRCAAVPVAGTLFWYALSRLVVAVTDGYPVHSTANLIGFALIAVTGIGVVAATAATASTVLRREPARPATLITAGGMAVATVAALVWGVQERSAWTGDRGILATPFVPSWLLVVLALAAATALASRPLRRQP</sequence>
<keyword evidence="1" id="KW-1133">Transmembrane helix</keyword>